<reference evidence="1 2" key="1">
    <citation type="submission" date="2024-10" db="EMBL/GenBank/DDBJ databases">
        <title>The Natural Products Discovery Center: Release of the First 8490 Sequenced Strains for Exploring Actinobacteria Biosynthetic Diversity.</title>
        <authorList>
            <person name="Kalkreuter E."/>
            <person name="Kautsar S.A."/>
            <person name="Yang D."/>
            <person name="Bader C.D."/>
            <person name="Teijaro C.N."/>
            <person name="Fluegel L."/>
            <person name="Davis C.M."/>
            <person name="Simpson J.R."/>
            <person name="Lauterbach L."/>
            <person name="Steele A.D."/>
            <person name="Gui C."/>
            <person name="Meng S."/>
            <person name="Li G."/>
            <person name="Viehrig K."/>
            <person name="Ye F."/>
            <person name="Su P."/>
            <person name="Kiefer A.F."/>
            <person name="Nichols A."/>
            <person name="Cepeda A.J."/>
            <person name="Yan W."/>
            <person name="Fan B."/>
            <person name="Jiang Y."/>
            <person name="Adhikari A."/>
            <person name="Zheng C.-J."/>
            <person name="Schuster L."/>
            <person name="Cowan T.M."/>
            <person name="Smanski M.J."/>
            <person name="Chevrette M.G."/>
            <person name="De Carvalho L.P.S."/>
            <person name="Shen B."/>
        </authorList>
    </citation>
    <scope>NUCLEOTIDE SEQUENCE [LARGE SCALE GENOMIC DNA]</scope>
    <source>
        <strain evidence="1 2">NPDC002593</strain>
    </source>
</reference>
<accession>A0ABW6S066</accession>
<dbReference type="Gene3D" id="3.30.559.10">
    <property type="entry name" value="Chloramphenicol acetyltransferase-like domain"/>
    <property type="match status" value="1"/>
</dbReference>
<dbReference type="EMBL" id="JBIAQY010000005">
    <property type="protein sequence ID" value="MFF3569619.1"/>
    <property type="molecule type" value="Genomic_DNA"/>
</dbReference>
<gene>
    <name evidence="1" type="ORF">ACFYXQ_17760</name>
</gene>
<organism evidence="1 2">
    <name type="scientific">Nocardia jiangxiensis</name>
    <dbReference type="NCBI Taxonomy" id="282685"/>
    <lineage>
        <taxon>Bacteria</taxon>
        <taxon>Bacillati</taxon>
        <taxon>Actinomycetota</taxon>
        <taxon>Actinomycetes</taxon>
        <taxon>Mycobacteriales</taxon>
        <taxon>Nocardiaceae</taxon>
        <taxon>Nocardia</taxon>
    </lineage>
</organism>
<name>A0ABW6S066_9NOCA</name>
<comment type="caution">
    <text evidence="1">The sequence shown here is derived from an EMBL/GenBank/DDBJ whole genome shotgun (WGS) entry which is preliminary data.</text>
</comment>
<dbReference type="RefSeq" id="WP_051192748.1">
    <property type="nucleotide sequence ID" value="NZ_JBIAQY010000005.1"/>
</dbReference>
<dbReference type="Proteomes" id="UP001601992">
    <property type="component" value="Unassembled WGS sequence"/>
</dbReference>
<keyword evidence="2" id="KW-1185">Reference proteome</keyword>
<evidence type="ECO:0008006" key="3">
    <source>
        <dbReference type="Google" id="ProtNLM"/>
    </source>
</evidence>
<sequence>MPADQRPMSRLGVVDEIFLRTHRGMGTPIALQGLWRTADRVGPEVLEQVHAALRTGPLGRRVVRARIPGARPYWRANVSAHPLEITERVLHKDEVLDWADTQGFDLDPEYGPGWRLATAALADGGSVVALTCSHVLADGRGLAIAVDQALSGAAAAEVTAPQSDWADARRQWGIVLGGAARALRQGVPERASTVPSRSDPADTCGVVLEIPVADWRLAATARAATGNSLFVHLIAQMLWDSGFDGPEISASIPVDTRGEPRVDNDMAMTAVTVTRSDTPAALREKCRAAYEYRISSPGGMPEEILQVLPARAAHALTRGAGERDILCSNIGQLPNTLSHLGPHHCRGVAARAIHPGLTPPLPRTRLSAYLSRLADTYTLALTSLDPAHTRSPRALHDLARSVLAAHDLTPTFW</sequence>
<evidence type="ECO:0000313" key="1">
    <source>
        <dbReference type="EMBL" id="MFF3569619.1"/>
    </source>
</evidence>
<proteinExistence type="predicted"/>
<evidence type="ECO:0000313" key="2">
    <source>
        <dbReference type="Proteomes" id="UP001601992"/>
    </source>
</evidence>
<dbReference type="InterPro" id="IPR023213">
    <property type="entry name" value="CAT-like_dom_sf"/>
</dbReference>
<protein>
    <recommendedName>
        <fullName evidence="3">Condensation domain-containing protein</fullName>
    </recommendedName>
</protein>
<dbReference type="SUPFAM" id="SSF52777">
    <property type="entry name" value="CoA-dependent acyltransferases"/>
    <property type="match status" value="1"/>
</dbReference>